<comment type="caution">
    <text evidence="2">The sequence shown here is derived from an EMBL/GenBank/DDBJ whole genome shotgun (WGS) entry which is preliminary data.</text>
</comment>
<gene>
    <name evidence="2" type="ORF">QBC42DRAFT_7392</name>
</gene>
<evidence type="ECO:0000313" key="3">
    <source>
        <dbReference type="Proteomes" id="UP001321749"/>
    </source>
</evidence>
<dbReference type="EMBL" id="MU865036">
    <property type="protein sequence ID" value="KAK4459475.1"/>
    <property type="molecule type" value="Genomic_DNA"/>
</dbReference>
<protein>
    <submittedName>
        <fullName evidence="2">Uncharacterized protein</fullName>
    </submittedName>
</protein>
<feature type="region of interest" description="Disordered" evidence="1">
    <location>
        <begin position="1"/>
        <end position="51"/>
    </location>
</feature>
<organism evidence="2 3">
    <name type="scientific">Cladorrhinum samala</name>
    <dbReference type="NCBI Taxonomy" id="585594"/>
    <lineage>
        <taxon>Eukaryota</taxon>
        <taxon>Fungi</taxon>
        <taxon>Dikarya</taxon>
        <taxon>Ascomycota</taxon>
        <taxon>Pezizomycotina</taxon>
        <taxon>Sordariomycetes</taxon>
        <taxon>Sordariomycetidae</taxon>
        <taxon>Sordariales</taxon>
        <taxon>Podosporaceae</taxon>
        <taxon>Cladorrhinum</taxon>
    </lineage>
</organism>
<feature type="region of interest" description="Disordered" evidence="1">
    <location>
        <begin position="68"/>
        <end position="109"/>
    </location>
</feature>
<feature type="compositionally biased region" description="Polar residues" evidence="1">
    <location>
        <begin position="7"/>
        <end position="17"/>
    </location>
</feature>
<feature type="region of interest" description="Disordered" evidence="1">
    <location>
        <begin position="189"/>
        <end position="218"/>
    </location>
</feature>
<evidence type="ECO:0000313" key="2">
    <source>
        <dbReference type="EMBL" id="KAK4459475.1"/>
    </source>
</evidence>
<accession>A0AAV9HFP8</accession>
<reference evidence="2" key="2">
    <citation type="submission" date="2023-06" db="EMBL/GenBank/DDBJ databases">
        <authorList>
            <consortium name="Lawrence Berkeley National Laboratory"/>
            <person name="Mondo S.J."/>
            <person name="Hensen N."/>
            <person name="Bonometti L."/>
            <person name="Westerberg I."/>
            <person name="Brannstrom I.O."/>
            <person name="Guillou S."/>
            <person name="Cros-Aarteil S."/>
            <person name="Calhoun S."/>
            <person name="Haridas S."/>
            <person name="Kuo A."/>
            <person name="Pangilinan J."/>
            <person name="Riley R."/>
            <person name="Labutti K."/>
            <person name="Andreopoulos B."/>
            <person name="Lipzen A."/>
            <person name="Chen C."/>
            <person name="Yanf M."/>
            <person name="Daum C."/>
            <person name="Ng V."/>
            <person name="Clum A."/>
            <person name="Steindorff A."/>
            <person name="Ohm R."/>
            <person name="Martin F."/>
            <person name="Silar P."/>
            <person name="Natvig D."/>
            <person name="Lalanne C."/>
            <person name="Gautier V."/>
            <person name="Ament-Velasquez S.L."/>
            <person name="Kruys A."/>
            <person name="Hutchinson M.I."/>
            <person name="Powell A.J."/>
            <person name="Barry K."/>
            <person name="Miller A.N."/>
            <person name="Grigoriev I.V."/>
            <person name="Debuchy R."/>
            <person name="Gladieux P."/>
            <person name="Thoren M.H."/>
            <person name="Johannesson H."/>
        </authorList>
    </citation>
    <scope>NUCLEOTIDE SEQUENCE</scope>
    <source>
        <strain evidence="2">PSN324</strain>
    </source>
</reference>
<feature type="region of interest" description="Disordered" evidence="1">
    <location>
        <begin position="150"/>
        <end position="172"/>
    </location>
</feature>
<sequence length="218" mass="23585">MDYHTQMHFQTRAQMSAPTRKRCRSRDDDSDDSDDLSFSSSSHHHHAKKTRQTLTAFPFTAMCARDVSSSSSSNMTTPSTTAPSTPFDAASMDLDDPSPSGGPEAEWESEHCQRLQENQYQLQSIQQQVQMHQLREIRLQLQAQAQAASSSSSLSSSSASPRSLTQEVEGEGGKRCTIIAGFNRGFGKGSQVPPTVQTSWGGGQGGGAFSNSNTGGYL</sequence>
<reference evidence="2" key="1">
    <citation type="journal article" date="2023" name="Mol. Phylogenet. Evol.">
        <title>Genome-scale phylogeny and comparative genomics of the fungal order Sordariales.</title>
        <authorList>
            <person name="Hensen N."/>
            <person name="Bonometti L."/>
            <person name="Westerberg I."/>
            <person name="Brannstrom I.O."/>
            <person name="Guillou S."/>
            <person name="Cros-Aarteil S."/>
            <person name="Calhoun S."/>
            <person name="Haridas S."/>
            <person name="Kuo A."/>
            <person name="Mondo S."/>
            <person name="Pangilinan J."/>
            <person name="Riley R."/>
            <person name="LaButti K."/>
            <person name="Andreopoulos B."/>
            <person name="Lipzen A."/>
            <person name="Chen C."/>
            <person name="Yan M."/>
            <person name="Daum C."/>
            <person name="Ng V."/>
            <person name="Clum A."/>
            <person name="Steindorff A."/>
            <person name="Ohm R.A."/>
            <person name="Martin F."/>
            <person name="Silar P."/>
            <person name="Natvig D.O."/>
            <person name="Lalanne C."/>
            <person name="Gautier V."/>
            <person name="Ament-Velasquez S.L."/>
            <person name="Kruys A."/>
            <person name="Hutchinson M.I."/>
            <person name="Powell A.J."/>
            <person name="Barry K."/>
            <person name="Miller A.N."/>
            <person name="Grigoriev I.V."/>
            <person name="Debuchy R."/>
            <person name="Gladieux P."/>
            <person name="Hiltunen Thoren M."/>
            <person name="Johannesson H."/>
        </authorList>
    </citation>
    <scope>NUCLEOTIDE SEQUENCE</scope>
    <source>
        <strain evidence="2">PSN324</strain>
    </source>
</reference>
<proteinExistence type="predicted"/>
<dbReference type="Proteomes" id="UP001321749">
    <property type="component" value="Unassembled WGS sequence"/>
</dbReference>
<evidence type="ECO:0000256" key="1">
    <source>
        <dbReference type="SAM" id="MobiDB-lite"/>
    </source>
</evidence>
<feature type="compositionally biased region" description="Low complexity" evidence="1">
    <location>
        <begin position="68"/>
        <end position="91"/>
    </location>
</feature>
<keyword evidence="3" id="KW-1185">Reference proteome</keyword>
<name>A0AAV9HFP8_9PEZI</name>
<feature type="compositionally biased region" description="Low complexity" evidence="1">
    <location>
        <begin position="150"/>
        <end position="160"/>
    </location>
</feature>
<feature type="compositionally biased region" description="Basic residues" evidence="1">
    <location>
        <begin position="42"/>
        <end position="51"/>
    </location>
</feature>
<feature type="compositionally biased region" description="Polar residues" evidence="1">
    <location>
        <begin position="209"/>
        <end position="218"/>
    </location>
</feature>
<dbReference type="AlphaFoldDB" id="A0AAV9HFP8"/>